<dbReference type="InterPro" id="IPR013154">
    <property type="entry name" value="ADH-like_N"/>
</dbReference>
<dbReference type="KEGG" id="nev:NTE_01162"/>
<evidence type="ECO:0000256" key="5">
    <source>
        <dbReference type="ARBA" id="ARBA00023002"/>
    </source>
</evidence>
<dbReference type="InterPro" id="IPR002328">
    <property type="entry name" value="ADH_Zn_CS"/>
</dbReference>
<dbReference type="EMBL" id="CP007174">
    <property type="protein sequence ID" value="AIF83235.1"/>
    <property type="molecule type" value="Genomic_DNA"/>
</dbReference>
<dbReference type="Gene3D" id="3.40.50.720">
    <property type="entry name" value="NAD(P)-binding Rossmann-like Domain"/>
    <property type="match status" value="1"/>
</dbReference>
<proteinExistence type="inferred from homology"/>
<dbReference type="GO" id="GO:0004022">
    <property type="term" value="F:alcohol dehydrogenase (NAD+) activity"/>
    <property type="evidence" value="ECO:0007669"/>
    <property type="project" value="UniProtKB-EC"/>
</dbReference>
<dbReference type="HOGENOM" id="CLU_026673_20_1_2"/>
<evidence type="ECO:0000256" key="6">
    <source>
        <dbReference type="ARBA" id="ARBA00023027"/>
    </source>
</evidence>
<dbReference type="GeneID" id="41596974"/>
<dbReference type="GO" id="GO:0008270">
    <property type="term" value="F:zinc ion binding"/>
    <property type="evidence" value="ECO:0007669"/>
    <property type="project" value="InterPro"/>
</dbReference>
<keyword evidence="6" id="KW-0520">NAD</keyword>
<dbReference type="GO" id="GO:0005737">
    <property type="term" value="C:cytoplasm"/>
    <property type="evidence" value="ECO:0007669"/>
    <property type="project" value="TreeGrafter"/>
</dbReference>
<dbReference type="OrthoDB" id="8709at2157"/>
<dbReference type="Gene3D" id="3.90.180.10">
    <property type="entry name" value="Medium-chain alcohol dehydrogenases, catalytic domain"/>
    <property type="match status" value="1"/>
</dbReference>
<dbReference type="InterPro" id="IPR013149">
    <property type="entry name" value="ADH-like_C"/>
</dbReference>
<comment type="cofactor">
    <cofactor evidence="1 7">
        <name>Zn(2+)</name>
        <dbReference type="ChEBI" id="CHEBI:29105"/>
    </cofactor>
</comment>
<dbReference type="EC" id="1.1.1.1" evidence="9"/>
<dbReference type="PROSITE" id="PS00059">
    <property type="entry name" value="ADH_ZINC"/>
    <property type="match status" value="1"/>
</dbReference>
<keyword evidence="4 7" id="KW-0862">Zinc</keyword>
<organism evidence="9 10">
    <name type="scientific">Candidatus Nitrososphaera evergladensis SR1</name>
    <dbReference type="NCBI Taxonomy" id="1459636"/>
    <lineage>
        <taxon>Archaea</taxon>
        <taxon>Nitrososphaerota</taxon>
        <taxon>Nitrososphaeria</taxon>
        <taxon>Nitrososphaerales</taxon>
        <taxon>Nitrososphaeraceae</taxon>
        <taxon>Nitrososphaera</taxon>
    </lineage>
</organism>
<dbReference type="AlphaFoldDB" id="A0A075MQ89"/>
<dbReference type="STRING" id="1459636.NTE_01162"/>
<dbReference type="FunFam" id="3.40.50.720:FF:000039">
    <property type="entry name" value="Alcohol dehydrogenase AdhP"/>
    <property type="match status" value="1"/>
</dbReference>
<dbReference type="SMART" id="SM00829">
    <property type="entry name" value="PKS_ER"/>
    <property type="match status" value="1"/>
</dbReference>
<name>A0A075MQ89_9ARCH</name>
<evidence type="ECO:0000313" key="10">
    <source>
        <dbReference type="Proteomes" id="UP000028194"/>
    </source>
</evidence>
<sequence length="344" mass="36346">MRSVQVSKPQGALEVVERNNIPEPGSAQVRIKVQACGICHSDYLTKDGLYPGIQYPRVPGHEIAGIIDAVGKDVNEWKSGQRVGVGWHGGHCGHCDSCRRGDFTTCSYLQIPGISYDGGYADYMIAPKEAVASIPDELSPTEAAPLMCAGITTYNALRNSGARPGDVVAILGIGGLGHLAIQFSNKMGFKTIAIGRGKDKAERVRKLGAIHYIDTNSVNAAEELQKYGGSGDGGSGAKVILATVPSAKAMNSVLGGLAVNGKLVVIGHSDEPIEVPTDLLLLGRRSLVGWASGTATDSQDTLSFSVLSGVRPMTEVYPLERAAEAYQQMISGKARFRAVLTTEH</sequence>
<dbReference type="Proteomes" id="UP000028194">
    <property type="component" value="Chromosome"/>
</dbReference>
<dbReference type="Pfam" id="PF00107">
    <property type="entry name" value="ADH_zinc_N"/>
    <property type="match status" value="1"/>
</dbReference>
<dbReference type="RefSeq" id="WP_148700032.1">
    <property type="nucleotide sequence ID" value="NZ_CP007174.1"/>
</dbReference>
<dbReference type="SUPFAM" id="SSF51735">
    <property type="entry name" value="NAD(P)-binding Rossmann-fold domains"/>
    <property type="match status" value="1"/>
</dbReference>
<reference evidence="9 10" key="1">
    <citation type="journal article" date="2014" name="PLoS ONE">
        <title>Genome Sequence of Candidatus Nitrososphaera evergladensis from Group I.1b Enriched from Everglades Soil Reveals Novel Genomic Features of the Ammonia-Oxidizing Archaea.</title>
        <authorList>
            <person name="Zhalnina K.V."/>
            <person name="Dias R."/>
            <person name="Leonard M.T."/>
            <person name="Dorr de Quadros P."/>
            <person name="Camargo F.A."/>
            <person name="Drew J.C."/>
            <person name="Farmerie W.G."/>
            <person name="Daroub S.H."/>
            <person name="Triplett E.W."/>
        </authorList>
    </citation>
    <scope>NUCLEOTIDE SEQUENCE [LARGE SCALE GENOMIC DNA]</scope>
    <source>
        <strain evidence="9 10">SR1</strain>
    </source>
</reference>
<dbReference type="InterPro" id="IPR011032">
    <property type="entry name" value="GroES-like_sf"/>
</dbReference>
<protein>
    <submittedName>
        <fullName evidence="9">Zn-dependent alcohol dehydrogenase</fullName>
        <ecNumber evidence="9">1.1.1.1</ecNumber>
    </submittedName>
</protein>
<dbReference type="InterPro" id="IPR020843">
    <property type="entry name" value="ER"/>
</dbReference>
<gene>
    <name evidence="9" type="ORF">NTE_01162</name>
</gene>
<keyword evidence="5 9" id="KW-0560">Oxidoreductase</keyword>
<dbReference type="eggNOG" id="arCOG01455">
    <property type="taxonomic scope" value="Archaea"/>
</dbReference>
<dbReference type="SUPFAM" id="SSF50129">
    <property type="entry name" value="GroES-like"/>
    <property type="match status" value="1"/>
</dbReference>
<dbReference type="PANTHER" id="PTHR42940">
    <property type="entry name" value="ALCOHOL DEHYDROGENASE 1-RELATED"/>
    <property type="match status" value="1"/>
</dbReference>
<accession>A0A075MQ89</accession>
<evidence type="ECO:0000256" key="3">
    <source>
        <dbReference type="ARBA" id="ARBA00022723"/>
    </source>
</evidence>
<dbReference type="CDD" id="cd08296">
    <property type="entry name" value="CAD_like"/>
    <property type="match status" value="1"/>
</dbReference>
<dbReference type="PANTHER" id="PTHR42940:SF7">
    <property type="entry name" value="ALCOHOL DEHYDROGENASE-LIKE N-TERMINAL DOMAIN-CONTAINING PROTEIN"/>
    <property type="match status" value="1"/>
</dbReference>
<evidence type="ECO:0000256" key="4">
    <source>
        <dbReference type="ARBA" id="ARBA00022833"/>
    </source>
</evidence>
<keyword evidence="3 7" id="KW-0479">Metal-binding</keyword>
<evidence type="ECO:0000313" key="9">
    <source>
        <dbReference type="EMBL" id="AIF83235.1"/>
    </source>
</evidence>
<evidence type="ECO:0000256" key="1">
    <source>
        <dbReference type="ARBA" id="ARBA00001947"/>
    </source>
</evidence>
<evidence type="ECO:0000259" key="8">
    <source>
        <dbReference type="SMART" id="SM00829"/>
    </source>
</evidence>
<keyword evidence="10" id="KW-1185">Reference proteome</keyword>
<dbReference type="Pfam" id="PF08240">
    <property type="entry name" value="ADH_N"/>
    <property type="match status" value="1"/>
</dbReference>
<evidence type="ECO:0000256" key="7">
    <source>
        <dbReference type="RuleBase" id="RU361277"/>
    </source>
</evidence>
<evidence type="ECO:0000256" key="2">
    <source>
        <dbReference type="ARBA" id="ARBA00008072"/>
    </source>
</evidence>
<feature type="domain" description="Enoyl reductase (ER)" evidence="8">
    <location>
        <begin position="11"/>
        <end position="340"/>
    </location>
</feature>
<dbReference type="InterPro" id="IPR036291">
    <property type="entry name" value="NAD(P)-bd_dom_sf"/>
</dbReference>
<comment type="similarity">
    <text evidence="2 7">Belongs to the zinc-containing alcohol dehydrogenase family.</text>
</comment>